<reference evidence="1 2" key="1">
    <citation type="journal article" date="2018" name="Genome Biol. Evol.">
        <title>Multiple Roots of Fruiting Body Formation in Amoebozoa.</title>
        <authorList>
            <person name="Hillmann F."/>
            <person name="Forbes G."/>
            <person name="Novohradska S."/>
            <person name="Ferling I."/>
            <person name="Riege K."/>
            <person name="Groth M."/>
            <person name="Westermann M."/>
            <person name="Marz M."/>
            <person name="Spaller T."/>
            <person name="Winckler T."/>
            <person name="Schaap P."/>
            <person name="Glockner G."/>
        </authorList>
    </citation>
    <scope>NUCLEOTIDE SEQUENCE [LARGE SCALE GENOMIC DNA]</scope>
    <source>
        <strain evidence="1 2">Jena</strain>
    </source>
</reference>
<evidence type="ECO:0000313" key="2">
    <source>
        <dbReference type="Proteomes" id="UP000241769"/>
    </source>
</evidence>
<dbReference type="InParanoid" id="A0A2P6NCZ5"/>
<keyword evidence="2" id="KW-1185">Reference proteome</keyword>
<proteinExistence type="predicted"/>
<comment type="caution">
    <text evidence="1">The sequence shown here is derived from an EMBL/GenBank/DDBJ whole genome shotgun (WGS) entry which is preliminary data.</text>
</comment>
<dbReference type="EMBL" id="MDYQ01000116">
    <property type="protein sequence ID" value="PRP81823.1"/>
    <property type="molecule type" value="Genomic_DNA"/>
</dbReference>
<accession>A0A2P6NCZ5</accession>
<name>A0A2P6NCZ5_9EUKA</name>
<organism evidence="1 2">
    <name type="scientific">Planoprotostelium fungivorum</name>
    <dbReference type="NCBI Taxonomy" id="1890364"/>
    <lineage>
        <taxon>Eukaryota</taxon>
        <taxon>Amoebozoa</taxon>
        <taxon>Evosea</taxon>
        <taxon>Variosea</taxon>
        <taxon>Cavosteliida</taxon>
        <taxon>Cavosteliaceae</taxon>
        <taxon>Planoprotostelium</taxon>
    </lineage>
</organism>
<protein>
    <submittedName>
        <fullName evidence="1">Uncharacterized protein</fullName>
    </submittedName>
</protein>
<sequence>MNDDLEQRGPPLELIESWIDDMWHEAIRGSKEEELEVDNRNHIKEEVVKEEDAGVPDYETDASLCPSVEGSPAMEMEEEERETFQLLEPVKLKQRKSYDGECRFLTPKPNSSFSSQLRRCQVKAVLLEEDGTVMDQTQQNHMVSPKSHGKEVDLGLPFYRTPAFHLAVSGRLEAKTAQLGFIIEYETNDGITKRTMITSDTFDFMRNKPAQKSCHSYRPSACGLMVQQLCK</sequence>
<dbReference type="AlphaFoldDB" id="A0A2P6NCZ5"/>
<gene>
    <name evidence="1" type="ORF">PROFUN_10572</name>
</gene>
<evidence type="ECO:0000313" key="1">
    <source>
        <dbReference type="EMBL" id="PRP81823.1"/>
    </source>
</evidence>
<dbReference type="Proteomes" id="UP000241769">
    <property type="component" value="Unassembled WGS sequence"/>
</dbReference>